<dbReference type="EMBL" id="CP054705">
    <property type="protein sequence ID" value="QQK78195.1"/>
    <property type="molecule type" value="Genomic_DNA"/>
</dbReference>
<dbReference type="Pfam" id="PF08970">
    <property type="entry name" value="Sda"/>
    <property type="match status" value="1"/>
</dbReference>
<name>A0A7T6Z735_9BACI</name>
<evidence type="ECO:0000313" key="2">
    <source>
        <dbReference type="EMBL" id="QQK78195.1"/>
    </source>
</evidence>
<evidence type="ECO:0000313" key="3">
    <source>
        <dbReference type="Proteomes" id="UP000595823"/>
    </source>
</evidence>
<proteinExistence type="predicted"/>
<dbReference type="KEGG" id="scia:HUG15_05835"/>
<dbReference type="Gene3D" id="1.10.287.1100">
    <property type="entry name" value="Sporulation inhibitor A"/>
    <property type="match status" value="1"/>
</dbReference>
<dbReference type="RefSeq" id="WP_200128852.1">
    <property type="nucleotide sequence ID" value="NZ_CP054705.1"/>
</dbReference>
<dbReference type="AlphaFoldDB" id="A0A7T6Z735"/>
<dbReference type="Proteomes" id="UP000595823">
    <property type="component" value="Chromosome"/>
</dbReference>
<dbReference type="InterPro" id="IPR036916">
    <property type="entry name" value="Sda_sf"/>
</dbReference>
<dbReference type="SUPFAM" id="SSF100985">
    <property type="entry name" value="Sporulation inhibitor Sda"/>
    <property type="match status" value="1"/>
</dbReference>
<accession>A0A7T6Z735</accession>
<keyword evidence="3" id="KW-1185">Reference proteome</keyword>
<reference evidence="2 3" key="1">
    <citation type="submission" date="2020-06" db="EMBL/GenBank/DDBJ databases">
        <title>Genomic analysis of Salicibibacter sp. NKC5-3.</title>
        <authorList>
            <person name="Oh Y.J."/>
        </authorList>
    </citation>
    <scope>NUCLEOTIDE SEQUENCE [LARGE SCALE GENOMIC DNA]</scope>
    <source>
        <strain evidence="2 3">NKC5-3</strain>
    </source>
</reference>
<gene>
    <name evidence="2" type="primary">sda</name>
    <name evidence="1" type="ORF">HUG15_05505</name>
    <name evidence="2" type="ORF">HUG15_05835</name>
</gene>
<evidence type="ECO:0000313" key="1">
    <source>
        <dbReference type="EMBL" id="QQK78192.1"/>
    </source>
</evidence>
<dbReference type="EMBL" id="CP054705">
    <property type="protein sequence ID" value="QQK78192.1"/>
    <property type="molecule type" value="Genomic_DNA"/>
</dbReference>
<organism evidence="2 3">
    <name type="scientific">Salicibibacter cibarius</name>
    <dbReference type="NCBI Taxonomy" id="2743000"/>
    <lineage>
        <taxon>Bacteria</taxon>
        <taxon>Bacillati</taxon>
        <taxon>Bacillota</taxon>
        <taxon>Bacilli</taxon>
        <taxon>Bacillales</taxon>
        <taxon>Bacillaceae</taxon>
        <taxon>Salicibibacter</taxon>
    </lineage>
</organism>
<dbReference type="InterPro" id="IPR015064">
    <property type="entry name" value="Sda"/>
</dbReference>
<sequence>MNTLKALSDELLAEAYEKAKKLNLNKDFLMHLESEIQRRDLNND</sequence>
<protein>
    <submittedName>
        <fullName evidence="2">Sporulation histidine kinase inhibitor Sda</fullName>
    </submittedName>
</protein>
<dbReference type="KEGG" id="scia:HUG15_05505"/>